<comment type="similarity">
    <text evidence="10">Belongs to the RNA cytidine acetyltransferase family. NAT10 subfamily.</text>
</comment>
<dbReference type="GO" id="GO:0030686">
    <property type="term" value="C:90S preribosome"/>
    <property type="evidence" value="ECO:0007669"/>
    <property type="project" value="TreeGrafter"/>
</dbReference>
<dbReference type="PANTHER" id="PTHR10925">
    <property type="entry name" value="N-ACETYLTRANSFERASE 10"/>
    <property type="match status" value="1"/>
</dbReference>
<keyword evidence="8 10" id="KW-0012">Acyltransferase</keyword>
<feature type="binding site" evidence="10">
    <location>
        <position position="490"/>
    </location>
    <ligand>
        <name>ATP</name>
        <dbReference type="ChEBI" id="CHEBI:30616"/>
    </ligand>
</feature>
<dbReference type="AlphaFoldDB" id="A0AA88KR98"/>
<gene>
    <name evidence="16" type="ORF">C9374_009703</name>
</gene>
<feature type="region of interest" description="Disordered" evidence="11">
    <location>
        <begin position="939"/>
        <end position="1040"/>
    </location>
</feature>
<dbReference type="GO" id="GO:1904812">
    <property type="term" value="P:rRNA acetylation involved in maturation of SSU-rRNA"/>
    <property type="evidence" value="ECO:0007669"/>
    <property type="project" value="InterPro"/>
</dbReference>
<dbReference type="InterPro" id="IPR033688">
    <property type="entry name" value="NAT10"/>
</dbReference>
<accession>A0AA88KR98</accession>
<dbReference type="GO" id="GO:0051391">
    <property type="term" value="P:tRNA acetylation"/>
    <property type="evidence" value="ECO:0007669"/>
    <property type="project" value="UniProtKB-UniRule"/>
</dbReference>
<dbReference type="InterPro" id="IPR000182">
    <property type="entry name" value="GNAT_dom"/>
</dbReference>
<keyword evidence="17" id="KW-1185">Reference proteome</keyword>
<dbReference type="EC" id="2.3.1.-" evidence="10"/>
<evidence type="ECO:0000259" key="14">
    <source>
        <dbReference type="Pfam" id="PF13718"/>
    </source>
</evidence>
<keyword evidence="4 10" id="KW-0819">tRNA processing</keyword>
<feature type="compositionally biased region" description="Basic and acidic residues" evidence="11">
    <location>
        <begin position="985"/>
        <end position="1009"/>
    </location>
</feature>
<comment type="function">
    <text evidence="10">RNA cytidine acetyltransferase with specificity toward both 18S rRNA and tRNAs. Catalyzes the formation of N(4)-acetylcytidine (ac4C) in 18S rRNA. Required for early nucleolar cleavages of precursor rRNA at sites A0, A1 and A2 during 18S rRNA synthesis. Catalyzes the formation of ac4C in serine and leucine tRNAs. Requires a tRNA-binding adapter protein for full tRNA acetyltransferase activity but not for 18S rRNA acetylation.</text>
</comment>
<evidence type="ECO:0000256" key="3">
    <source>
        <dbReference type="ARBA" id="ARBA00022679"/>
    </source>
</evidence>
<dbReference type="Pfam" id="PF13725">
    <property type="entry name" value="tRNA_bind_2"/>
    <property type="match status" value="1"/>
</dbReference>
<dbReference type="InterPro" id="IPR027417">
    <property type="entry name" value="P-loop_NTPase"/>
</dbReference>
<dbReference type="Pfam" id="PF08351">
    <property type="entry name" value="TmcA_N"/>
    <property type="match status" value="1"/>
</dbReference>
<protein>
    <recommendedName>
        <fullName evidence="9 10">RNA cytidine acetyltransferase</fullName>
        <ecNumber evidence="10">2.3.1.-</ecNumber>
    </recommendedName>
    <alternativeName>
        <fullName evidence="10">18S rRNA cytosine acetyltransferase</fullName>
    </alternativeName>
</protein>
<organism evidence="16 17">
    <name type="scientific">Naegleria lovaniensis</name>
    <name type="common">Amoeba</name>
    <dbReference type="NCBI Taxonomy" id="51637"/>
    <lineage>
        <taxon>Eukaryota</taxon>
        <taxon>Discoba</taxon>
        <taxon>Heterolobosea</taxon>
        <taxon>Tetramitia</taxon>
        <taxon>Eutetramitia</taxon>
        <taxon>Vahlkampfiidae</taxon>
        <taxon>Naegleria</taxon>
    </lineage>
</organism>
<evidence type="ECO:0000313" key="16">
    <source>
        <dbReference type="EMBL" id="KAG2393126.1"/>
    </source>
</evidence>
<feature type="compositionally biased region" description="Low complexity" evidence="11">
    <location>
        <begin position="1"/>
        <end position="20"/>
    </location>
</feature>
<dbReference type="GO" id="GO:0005730">
    <property type="term" value="C:nucleolus"/>
    <property type="evidence" value="ECO:0007669"/>
    <property type="project" value="UniProtKB-SubCell"/>
</dbReference>
<feature type="domain" description="TmcA/NAT10 N-terminal" evidence="13">
    <location>
        <begin position="32"/>
        <end position="228"/>
    </location>
</feature>
<dbReference type="PANTHER" id="PTHR10925:SF5">
    <property type="entry name" value="RNA CYTIDINE ACETYLTRANSFERASE"/>
    <property type="match status" value="1"/>
</dbReference>
<dbReference type="Pfam" id="PF05127">
    <property type="entry name" value="NAT10_TcmA_helicase"/>
    <property type="match status" value="1"/>
</dbReference>
<evidence type="ECO:0000259" key="15">
    <source>
        <dbReference type="Pfam" id="PF13725"/>
    </source>
</evidence>
<evidence type="ECO:0000259" key="13">
    <source>
        <dbReference type="Pfam" id="PF08351"/>
    </source>
</evidence>
<feature type="binding site" evidence="10">
    <location>
        <begin position="656"/>
        <end position="662"/>
    </location>
    <ligand>
        <name>acetyl-CoA</name>
        <dbReference type="ChEBI" id="CHEBI:57288"/>
    </ligand>
</feature>
<sequence length="1125" mass="128396">MSQQQKKSSSVQQSTSSSSQNKPQEKKKLDARIKTLIENCVKTRHRSFFVVVGNRAREQLVNLHYMLAKARVKTSPSVLWCYKKDLGFIADAKSRNRTIIKKYGKQGDDEVQKHLNTPFNLFLSANDIRYCYFKETQNILGNTYGMLVLQDFEGITPNVLARTIETVEGGGMVVLLLPEMQSLKQLYTMTMDVHSRFRTGHEDVEITARFNERFLLSLASCKQCLVVDDQLNILPISSHIKDIKPVVLDEEERLENHILSTKEKELQDLKHKLEEHQPLGTLVSQAKSLDQGKAILKFVDAISEKTLQTTVALLASRGRGKSAALGLAIASAVSYGYSNIFVTSPSPENLKTLFEFIVKGLESLKYKDQQDFEIVQSTNPAFNNAVVRLNIFKNHRQTIQYIQPEDSQKLGQCELLVIDEAAAIPLPLVKKLLGPYLIYISSTINGYEGTGRSLSLKLLEQLKEKGQKQSGKLASGARKYFEIKLEEPIRYGEGDNVERWLYDLLCLDATSAVPITSKCPHPSDCNLYYVNRDTLFSYNQASEAFLHNMMSLYVSSHYKNTPNDLQLMSDHPSHHLFVLLGPIDENSSSLPDIYCVIQVCMEGKINRQTVLANLSKGLNPGGDLIPYLVSRQYQESDFAALSGVRVVRIATHPEYKRMGYGTRALELLTKYYQNEIQNLDEIIEEEQTQQVTEVKAVGLTHEDIKPRSKSELPPLLQSLEERPPEPVHYMGVSYGMTQQLYNYWKKNGFAPVYIRLTSNELTGEHSCVMLKALTTTPPETRKWLDSFVEDFKRRFLSLLAYDFSNFNAALTLSILDYKMEDSAALGSKSLTVAEMDQYISKFDLKRLTSYSKNLVDYHVVLDLLPTLTRFFFLNRMPFNLSYAQAAIMIGVGLQHKKIEDVGKDIDLQSNQILALFNKAVRKFVKYFKIIDKQRFISNHSKKSKDDDDDEQTMNSDDENDVENDKGNVDFDELDKMDSDDEDEENNKKPANKEILDLFEKPLEETDERFSTQNKKRKTIAKEQQEEPEKKKKKDDPKRKEFLQEVISKGEYKITGISEEDIEKGIEESGGLTSSSISVGTDKANTEPKEVKKYMLKSEKEIKQIEKQYQNKFFKKGGKKKRQVKH</sequence>
<evidence type="ECO:0000256" key="1">
    <source>
        <dbReference type="ARBA" id="ARBA00004604"/>
    </source>
</evidence>
<dbReference type="GeneID" id="68102157"/>
<feature type="binding site" evidence="10">
    <location>
        <begin position="318"/>
        <end position="327"/>
    </location>
    <ligand>
        <name>ATP</name>
        <dbReference type="ChEBI" id="CHEBI:30616"/>
    </ligand>
</feature>
<dbReference type="GO" id="GO:1990883">
    <property type="term" value="F:18S rRNA cytidine N-acetyltransferase activity"/>
    <property type="evidence" value="ECO:0007669"/>
    <property type="project" value="TreeGrafter"/>
</dbReference>
<evidence type="ECO:0000259" key="12">
    <source>
        <dbReference type="Pfam" id="PF05127"/>
    </source>
</evidence>
<evidence type="ECO:0000256" key="6">
    <source>
        <dbReference type="ARBA" id="ARBA00022840"/>
    </source>
</evidence>
<dbReference type="Gene3D" id="3.40.50.300">
    <property type="entry name" value="P-loop containing nucleotide triphosphate hydrolases"/>
    <property type="match status" value="1"/>
</dbReference>
<dbReference type="InterPro" id="IPR013562">
    <property type="entry name" value="TmcA/NAT10_N"/>
</dbReference>
<evidence type="ECO:0000256" key="9">
    <source>
        <dbReference type="ARBA" id="ARBA00068357"/>
    </source>
</evidence>
<evidence type="ECO:0000256" key="4">
    <source>
        <dbReference type="ARBA" id="ARBA00022694"/>
    </source>
</evidence>
<evidence type="ECO:0000313" key="17">
    <source>
        <dbReference type="Proteomes" id="UP000816034"/>
    </source>
</evidence>
<name>A0AA88KR98_NAELO</name>
<keyword evidence="3 10" id="KW-0808">Transferase</keyword>
<feature type="compositionally biased region" description="Acidic residues" evidence="11">
    <location>
        <begin position="946"/>
        <end position="961"/>
    </location>
</feature>
<dbReference type="Proteomes" id="UP000816034">
    <property type="component" value="Unassembled WGS sequence"/>
</dbReference>
<evidence type="ECO:0000256" key="5">
    <source>
        <dbReference type="ARBA" id="ARBA00022741"/>
    </source>
</evidence>
<evidence type="ECO:0000256" key="10">
    <source>
        <dbReference type="HAMAP-Rule" id="MF_03211"/>
    </source>
</evidence>
<keyword evidence="6 10" id="KW-0067">ATP-binding</keyword>
<proteinExistence type="inferred from homology"/>
<comment type="caution">
    <text evidence="16">The sequence shown here is derived from an EMBL/GenBank/DDBJ whole genome shotgun (WGS) entry which is preliminary data.</text>
</comment>
<feature type="domain" description="N-acetyltransferase" evidence="14">
    <location>
        <begin position="548"/>
        <end position="773"/>
    </location>
</feature>
<evidence type="ECO:0000256" key="2">
    <source>
        <dbReference type="ARBA" id="ARBA00022552"/>
    </source>
</evidence>
<feature type="binding site" evidence="10">
    <location>
        <begin position="649"/>
        <end position="651"/>
    </location>
    <ligand>
        <name>acetyl-CoA</name>
        <dbReference type="ChEBI" id="CHEBI:57288"/>
    </ligand>
</feature>
<dbReference type="RefSeq" id="XP_044555020.1">
    <property type="nucleotide sequence ID" value="XM_044699920.1"/>
</dbReference>
<evidence type="ECO:0000256" key="11">
    <source>
        <dbReference type="SAM" id="MobiDB-lite"/>
    </source>
</evidence>
<feature type="compositionally biased region" description="Basic and acidic residues" evidence="11">
    <location>
        <begin position="1019"/>
        <end position="1040"/>
    </location>
</feature>
<dbReference type="Gene3D" id="3.40.50.11040">
    <property type="match status" value="1"/>
</dbReference>
<evidence type="ECO:0000256" key="8">
    <source>
        <dbReference type="ARBA" id="ARBA00023315"/>
    </source>
</evidence>
<feature type="domain" description="TcmA/NAT10 helicase" evidence="12">
    <location>
        <begin position="313"/>
        <end position="508"/>
    </location>
</feature>
<feature type="domain" description="Possible tRNA binding" evidence="15">
    <location>
        <begin position="783"/>
        <end position="999"/>
    </location>
</feature>
<dbReference type="HAMAP" id="MF_03211">
    <property type="entry name" value="RNA_acetyltr_Nat10"/>
    <property type="match status" value="1"/>
</dbReference>
<keyword evidence="2 10" id="KW-0698">rRNA processing</keyword>
<dbReference type="GO" id="GO:0005524">
    <property type="term" value="F:ATP binding"/>
    <property type="evidence" value="ECO:0007669"/>
    <property type="project" value="UniProtKB-UniRule"/>
</dbReference>
<dbReference type="Pfam" id="PF13718">
    <property type="entry name" value="GNAT_acetyltr_2"/>
    <property type="match status" value="1"/>
</dbReference>
<feature type="region of interest" description="Disordered" evidence="11">
    <location>
        <begin position="1065"/>
        <end position="1090"/>
    </location>
</feature>
<feature type="compositionally biased region" description="Basic and acidic residues" evidence="11">
    <location>
        <begin position="962"/>
        <end position="976"/>
    </location>
</feature>
<dbReference type="Gene3D" id="3.40.630.30">
    <property type="match status" value="1"/>
</dbReference>
<comment type="subcellular location">
    <subcellularLocation>
        <location evidence="1 10">Nucleus</location>
        <location evidence="1 10">Nucleolus</location>
    </subcellularLocation>
</comment>
<dbReference type="EMBL" id="PYSW02000003">
    <property type="protein sequence ID" value="KAG2393126.1"/>
    <property type="molecule type" value="Genomic_DNA"/>
</dbReference>
<comment type="catalytic activity">
    <reaction evidence="10">
        <text>a cytidine in 18S rRNA + acetyl-CoA + ATP + H2O = an N(4)-acetylcytidine in 18S rRNA + ADP + phosphate + CoA + H(+)</text>
        <dbReference type="Rhea" id="RHEA:51424"/>
        <dbReference type="Rhea" id="RHEA-COMP:13575"/>
        <dbReference type="Rhea" id="RHEA-COMP:13576"/>
        <dbReference type="ChEBI" id="CHEBI:15377"/>
        <dbReference type="ChEBI" id="CHEBI:15378"/>
        <dbReference type="ChEBI" id="CHEBI:30616"/>
        <dbReference type="ChEBI" id="CHEBI:43474"/>
        <dbReference type="ChEBI" id="CHEBI:57287"/>
        <dbReference type="ChEBI" id="CHEBI:57288"/>
        <dbReference type="ChEBI" id="CHEBI:74900"/>
        <dbReference type="ChEBI" id="CHEBI:82748"/>
        <dbReference type="ChEBI" id="CHEBI:456216"/>
    </reaction>
</comment>
<evidence type="ECO:0000256" key="7">
    <source>
        <dbReference type="ARBA" id="ARBA00023242"/>
    </source>
</evidence>
<dbReference type="InterPro" id="IPR007807">
    <property type="entry name" value="TcmA/NAT10_helicase"/>
</dbReference>
<dbReference type="InterPro" id="IPR027992">
    <property type="entry name" value="tRNA_bind_dom"/>
</dbReference>
<reference evidence="16 17" key="1">
    <citation type="journal article" date="2018" name="BMC Genomics">
        <title>The genome of Naegleria lovaniensis, the basis for a comparative approach to unravel pathogenicity factors of the human pathogenic amoeba N. fowleri.</title>
        <authorList>
            <person name="Liechti N."/>
            <person name="Schurch N."/>
            <person name="Bruggmann R."/>
            <person name="Wittwer M."/>
        </authorList>
    </citation>
    <scope>NUCLEOTIDE SEQUENCE [LARGE SCALE GENOMIC DNA]</scope>
    <source>
        <strain evidence="16 17">ATCC 30569</strain>
    </source>
</reference>
<dbReference type="FunFam" id="3.40.50.300:FF:002218">
    <property type="entry name" value="tRNA(Met) cytidine acetyltransferase TmcA"/>
    <property type="match status" value="1"/>
</dbReference>
<keyword evidence="5 10" id="KW-0547">Nucleotide-binding</keyword>
<keyword evidence="7 10" id="KW-0539">Nucleus</keyword>
<dbReference type="InterPro" id="IPR032672">
    <property type="entry name" value="TmcA/NAT10/Kre33"/>
</dbReference>
<feature type="binding site" evidence="10">
    <location>
        <position position="746"/>
    </location>
    <ligand>
        <name>acetyl-CoA</name>
        <dbReference type="ChEBI" id="CHEBI:57288"/>
    </ligand>
</feature>
<comment type="catalytic activity">
    <reaction evidence="10">
        <text>a cytidine in tRNA + acetyl-CoA + ATP + H2O = an N(4)-acetylcytidine in tRNA + ADP + phosphate + CoA + H(+)</text>
        <dbReference type="Rhea" id="RHEA:53876"/>
        <dbReference type="Rhea" id="RHEA-COMP:13670"/>
        <dbReference type="Rhea" id="RHEA-COMP:13671"/>
        <dbReference type="ChEBI" id="CHEBI:15377"/>
        <dbReference type="ChEBI" id="CHEBI:15378"/>
        <dbReference type="ChEBI" id="CHEBI:30616"/>
        <dbReference type="ChEBI" id="CHEBI:43474"/>
        <dbReference type="ChEBI" id="CHEBI:57287"/>
        <dbReference type="ChEBI" id="CHEBI:57288"/>
        <dbReference type="ChEBI" id="CHEBI:74900"/>
        <dbReference type="ChEBI" id="CHEBI:82748"/>
        <dbReference type="ChEBI" id="CHEBI:456216"/>
    </reaction>
</comment>
<dbReference type="GO" id="GO:0000049">
    <property type="term" value="F:tRNA binding"/>
    <property type="evidence" value="ECO:0007669"/>
    <property type="project" value="TreeGrafter"/>
</dbReference>
<feature type="region of interest" description="Disordered" evidence="11">
    <location>
        <begin position="1"/>
        <end position="28"/>
    </location>
</feature>